<dbReference type="InterPro" id="IPR002300">
    <property type="entry name" value="aa-tRNA-synth_Ia"/>
</dbReference>
<keyword evidence="5 10" id="KW-0067">ATP-binding</keyword>
<dbReference type="NCBIfam" id="TIGR00422">
    <property type="entry name" value="valS"/>
    <property type="match status" value="1"/>
</dbReference>
<sequence length="982" mass="112147">MILETFRMNSLLLHVTLRRGYNSPNCYKYCTQTKHDFPTTYNCKDVESKWYDIWEKNKYFSTKHSDKTSFTIILPPPNVTGTLHLGHSLTAVIQDSLARWYRMRGHPVVWVPGLDHAGIATQVVVEKQLKKSKGLSRHDLGKEEFLSHVESWKNEKEDVIYKQLKSFGASLDWSRKFFTKDERCSNAVTEAFVQLAERNLVYRDKSIVNWSPTLRSAISDIEVDYIPVTGKTEIEIPGYEKKITFGQITEFSYKLQNSDEVLTVASTRPETMLGDVAVAVHPEDERYSRYIGSQVWHPFRKTHIPIIADRFVNMTFGTGAVKITPAHDPADLEVAKRHNLEIIDVIDEKGNIISKTELFQGVPRFLVRELILTHLANDNALGEIKDHNMVVPKCSRSGDVIEHLLKEQWFIKCKSMSALALEAVKNGTLKIDPSVHERTWYNWLENIKDWCVSRQLWWGHRIPAYLCSNGSESTWIIARTENEALVKARNKFGNEVTIKQDEDVLDTWFSSALLPFTVMGWPNQTGDYKKFYPLSMLETGHDILFFWVTRMVMLGTELTGQLPFKEILLHGVLCDNQGKKMSKSLGNVITPENITQGISLQNLNEQAKQNYKAGIFSHKELERTVNLNNKMFPNGIPECGNDALRLTLSSLEIKSHYINFDVSECVTNKLFCNKIWQASKFILLATSKHPCLPDAKLSSIDKWILSRLSSMVTTVNEAFLHRNLHLVTSKMKNFFYRDFCDWYLEATKPGLAHLEGNTASGHIRTLIKCLDVSLRIIAPITPYLADELYSLLSQRIDTLPTLKSLMQTTYPTSEEFQEFRDEVLEENIGNVWKVVSTIRSLISTSNIKSKTSEAHVVLSAEDNMDLFIENSSVIAALSRVQGVKVALENNYDKMENCISDTVGSHAVIYLSIKDPKQAEQIQDRIKRKVSALEGQMNRLLQLTSAPGYIAKAPVDVQSKHLQKKDRIRQELEKLRQMRANSA</sequence>
<dbReference type="InterPro" id="IPR009080">
    <property type="entry name" value="tRNAsynth_Ia_anticodon-bd"/>
</dbReference>
<evidence type="ECO:0000256" key="3">
    <source>
        <dbReference type="ARBA" id="ARBA00022598"/>
    </source>
</evidence>
<gene>
    <name evidence="15" type="primary">LOC107227114</name>
</gene>
<evidence type="ECO:0000256" key="4">
    <source>
        <dbReference type="ARBA" id="ARBA00022741"/>
    </source>
</evidence>
<evidence type="ECO:0000256" key="2">
    <source>
        <dbReference type="ARBA" id="ARBA00013169"/>
    </source>
</evidence>
<dbReference type="RefSeq" id="XP_046586737.1">
    <property type="nucleotide sequence ID" value="XM_046730781.1"/>
</dbReference>
<dbReference type="HAMAP" id="MF_02004">
    <property type="entry name" value="Val_tRNA_synth_type1"/>
    <property type="match status" value="1"/>
</dbReference>
<dbReference type="SUPFAM" id="SSF47323">
    <property type="entry name" value="Anticodon-binding domain of a subclass of class I aminoacyl-tRNA synthetases"/>
    <property type="match status" value="1"/>
</dbReference>
<evidence type="ECO:0000259" key="13">
    <source>
        <dbReference type="Pfam" id="PF08264"/>
    </source>
</evidence>
<dbReference type="Gene3D" id="1.10.730.10">
    <property type="entry name" value="Isoleucyl-tRNA Synthetase, Domain 1"/>
    <property type="match status" value="1"/>
</dbReference>
<dbReference type="SUPFAM" id="SSF52374">
    <property type="entry name" value="Nucleotidylyl transferase"/>
    <property type="match status" value="1"/>
</dbReference>
<dbReference type="PANTHER" id="PTHR11946:SF109">
    <property type="entry name" value="VALINE--TRNA LIGASE"/>
    <property type="match status" value="1"/>
</dbReference>
<dbReference type="GeneID" id="107227114"/>
<dbReference type="InterPro" id="IPR001412">
    <property type="entry name" value="aa-tRNA-synth_I_CS"/>
</dbReference>
<evidence type="ECO:0000256" key="11">
    <source>
        <dbReference type="SAM" id="Coils"/>
    </source>
</evidence>
<dbReference type="SUPFAM" id="SSF50677">
    <property type="entry name" value="ValRS/IleRS/LeuRS editing domain"/>
    <property type="match status" value="1"/>
</dbReference>
<dbReference type="Pfam" id="PF00133">
    <property type="entry name" value="tRNA-synt_1"/>
    <property type="match status" value="1"/>
</dbReference>
<dbReference type="GO" id="GO:0016874">
    <property type="term" value="F:ligase activity"/>
    <property type="evidence" value="ECO:0007669"/>
    <property type="project" value="UniProtKB-KW"/>
</dbReference>
<evidence type="ECO:0000256" key="7">
    <source>
        <dbReference type="ARBA" id="ARBA00023146"/>
    </source>
</evidence>
<dbReference type="PANTHER" id="PTHR11946">
    <property type="entry name" value="VALYL-TRNA SYNTHETASES"/>
    <property type="match status" value="1"/>
</dbReference>
<reference evidence="15" key="1">
    <citation type="submission" date="2025-08" db="UniProtKB">
        <authorList>
            <consortium name="RefSeq"/>
        </authorList>
    </citation>
    <scope>IDENTIFICATION</scope>
    <source>
        <tissue evidence="15">Thorax and Abdomen</tissue>
    </source>
</reference>
<evidence type="ECO:0000256" key="1">
    <source>
        <dbReference type="ARBA" id="ARBA00005594"/>
    </source>
</evidence>
<dbReference type="Gene3D" id="1.10.287.380">
    <property type="entry name" value="Valyl-tRNA synthetase, C-terminal domain"/>
    <property type="match status" value="1"/>
</dbReference>
<dbReference type="InterPro" id="IPR013155">
    <property type="entry name" value="M/V/L/I-tRNA-synth_anticd-bd"/>
</dbReference>
<dbReference type="InterPro" id="IPR037118">
    <property type="entry name" value="Val-tRNA_synth_C_sf"/>
</dbReference>
<keyword evidence="11" id="KW-0175">Coiled coil</keyword>
<evidence type="ECO:0000256" key="8">
    <source>
        <dbReference type="ARBA" id="ARBA00024407"/>
    </source>
</evidence>
<dbReference type="PRINTS" id="PR00986">
    <property type="entry name" value="TRNASYNTHVAL"/>
</dbReference>
<dbReference type="InterPro" id="IPR033705">
    <property type="entry name" value="Anticodon_Ia_Val"/>
</dbReference>
<keyword evidence="3 10" id="KW-0436">Ligase</keyword>
<keyword evidence="6 10" id="KW-0648">Protein biosynthesis</keyword>
<feature type="domain" description="Methionyl/Valyl/Leucyl/Isoleucyl-tRNA synthetase anticodon-binding" evidence="13">
    <location>
        <begin position="701"/>
        <end position="856"/>
    </location>
</feature>
<proteinExistence type="inferred from homology"/>
<dbReference type="CDD" id="cd00817">
    <property type="entry name" value="ValRS_core"/>
    <property type="match status" value="1"/>
</dbReference>
<evidence type="ECO:0000256" key="5">
    <source>
        <dbReference type="ARBA" id="ARBA00022840"/>
    </source>
</evidence>
<dbReference type="InterPro" id="IPR002303">
    <property type="entry name" value="Valyl-tRNA_ligase"/>
</dbReference>
<evidence type="ECO:0000313" key="15">
    <source>
        <dbReference type="RefSeq" id="XP_046586737.1"/>
    </source>
</evidence>
<evidence type="ECO:0000256" key="9">
    <source>
        <dbReference type="ARBA" id="ARBA00029936"/>
    </source>
</evidence>
<dbReference type="Pfam" id="PF08264">
    <property type="entry name" value="Anticodon_1"/>
    <property type="match status" value="1"/>
</dbReference>
<evidence type="ECO:0000313" key="14">
    <source>
        <dbReference type="Proteomes" id="UP000829291"/>
    </source>
</evidence>
<dbReference type="NCBIfam" id="NF004349">
    <property type="entry name" value="PRK05729.1"/>
    <property type="match status" value="1"/>
</dbReference>
<evidence type="ECO:0000256" key="6">
    <source>
        <dbReference type="ARBA" id="ARBA00022917"/>
    </source>
</evidence>
<dbReference type="Proteomes" id="UP000829291">
    <property type="component" value="Chromosome 2"/>
</dbReference>
<organism evidence="14 15">
    <name type="scientific">Neodiprion lecontei</name>
    <name type="common">Redheaded pine sawfly</name>
    <dbReference type="NCBI Taxonomy" id="441921"/>
    <lineage>
        <taxon>Eukaryota</taxon>
        <taxon>Metazoa</taxon>
        <taxon>Ecdysozoa</taxon>
        <taxon>Arthropoda</taxon>
        <taxon>Hexapoda</taxon>
        <taxon>Insecta</taxon>
        <taxon>Pterygota</taxon>
        <taxon>Neoptera</taxon>
        <taxon>Endopterygota</taxon>
        <taxon>Hymenoptera</taxon>
        <taxon>Tenthredinoidea</taxon>
        <taxon>Diprionidae</taxon>
        <taxon>Diprioninae</taxon>
        <taxon>Neodiprion</taxon>
    </lineage>
</organism>
<evidence type="ECO:0000256" key="10">
    <source>
        <dbReference type="RuleBase" id="RU363035"/>
    </source>
</evidence>
<feature type="coiled-coil region" evidence="11">
    <location>
        <begin position="922"/>
        <end position="977"/>
    </location>
</feature>
<dbReference type="InterPro" id="IPR014729">
    <property type="entry name" value="Rossmann-like_a/b/a_fold"/>
</dbReference>
<keyword evidence="7 10" id="KW-0030">Aminoacyl-tRNA synthetase</keyword>
<accession>A0ABM3FFC8</accession>
<keyword evidence="4 10" id="KW-0547">Nucleotide-binding</keyword>
<comment type="similarity">
    <text evidence="1 10">Belongs to the class-I aminoacyl-tRNA synthetase family.</text>
</comment>
<dbReference type="Gene3D" id="3.40.50.620">
    <property type="entry name" value="HUPs"/>
    <property type="match status" value="2"/>
</dbReference>
<keyword evidence="14" id="KW-1185">Reference proteome</keyword>
<evidence type="ECO:0000259" key="12">
    <source>
        <dbReference type="Pfam" id="PF00133"/>
    </source>
</evidence>
<dbReference type="CDD" id="cd07962">
    <property type="entry name" value="Anticodon_Ia_Val"/>
    <property type="match status" value="1"/>
</dbReference>
<dbReference type="Gene3D" id="3.90.740.10">
    <property type="entry name" value="Valyl/Leucyl/Isoleucyl-tRNA synthetase, editing domain"/>
    <property type="match status" value="1"/>
</dbReference>
<dbReference type="PROSITE" id="PS00178">
    <property type="entry name" value="AA_TRNA_LIGASE_I"/>
    <property type="match status" value="1"/>
</dbReference>
<name>A0ABM3FFC8_NEOLC</name>
<protein>
    <recommendedName>
        <fullName evidence="8">Valine--tRNA ligase</fullName>
        <ecNumber evidence="2">6.1.1.9</ecNumber>
    </recommendedName>
    <alternativeName>
        <fullName evidence="9">Valyl-tRNA synthetase</fullName>
    </alternativeName>
</protein>
<feature type="domain" description="Aminoacyl-tRNA synthetase class Ia" evidence="12">
    <location>
        <begin position="49"/>
        <end position="650"/>
    </location>
</feature>
<dbReference type="EC" id="6.1.1.9" evidence="2"/>
<dbReference type="InterPro" id="IPR009008">
    <property type="entry name" value="Val/Leu/Ile-tRNA-synth_edit"/>
</dbReference>